<keyword evidence="3" id="KW-1185">Reference proteome</keyword>
<evidence type="ECO:0000256" key="1">
    <source>
        <dbReference type="SAM" id="MobiDB-lite"/>
    </source>
</evidence>
<protein>
    <submittedName>
        <fullName evidence="2">Uncharacterized protein</fullName>
    </submittedName>
</protein>
<evidence type="ECO:0000313" key="3">
    <source>
        <dbReference type="Proteomes" id="UP000324222"/>
    </source>
</evidence>
<reference evidence="2 3" key="1">
    <citation type="submission" date="2019-05" db="EMBL/GenBank/DDBJ databases">
        <title>Another draft genome of Portunus trituberculatus and its Hox gene families provides insights of decapod evolution.</title>
        <authorList>
            <person name="Jeong J.-H."/>
            <person name="Song I."/>
            <person name="Kim S."/>
            <person name="Choi T."/>
            <person name="Kim D."/>
            <person name="Ryu S."/>
            <person name="Kim W."/>
        </authorList>
    </citation>
    <scope>NUCLEOTIDE SEQUENCE [LARGE SCALE GENOMIC DNA]</scope>
    <source>
        <tissue evidence="2">Muscle</tissue>
    </source>
</reference>
<sequence>MVEDPKMESRERRLSRHLEICKRSAGWRAARTGREVSKARQVSPQYRRQQDVETGTVKGNTRPLPRQNIDSPMTKVLPG</sequence>
<name>A0A5B7DVG4_PORTR</name>
<comment type="caution">
    <text evidence="2">The sequence shown here is derived from an EMBL/GenBank/DDBJ whole genome shotgun (WGS) entry which is preliminary data.</text>
</comment>
<feature type="region of interest" description="Disordered" evidence="1">
    <location>
        <begin position="32"/>
        <end position="79"/>
    </location>
</feature>
<proteinExistence type="predicted"/>
<organism evidence="2 3">
    <name type="scientific">Portunus trituberculatus</name>
    <name type="common">Swimming crab</name>
    <name type="synonym">Neptunus trituberculatus</name>
    <dbReference type="NCBI Taxonomy" id="210409"/>
    <lineage>
        <taxon>Eukaryota</taxon>
        <taxon>Metazoa</taxon>
        <taxon>Ecdysozoa</taxon>
        <taxon>Arthropoda</taxon>
        <taxon>Crustacea</taxon>
        <taxon>Multicrustacea</taxon>
        <taxon>Malacostraca</taxon>
        <taxon>Eumalacostraca</taxon>
        <taxon>Eucarida</taxon>
        <taxon>Decapoda</taxon>
        <taxon>Pleocyemata</taxon>
        <taxon>Brachyura</taxon>
        <taxon>Eubrachyura</taxon>
        <taxon>Portunoidea</taxon>
        <taxon>Portunidae</taxon>
        <taxon>Portuninae</taxon>
        <taxon>Portunus</taxon>
    </lineage>
</organism>
<evidence type="ECO:0000313" key="2">
    <source>
        <dbReference type="EMBL" id="MPC24884.1"/>
    </source>
</evidence>
<gene>
    <name evidence="2" type="ORF">E2C01_017978</name>
</gene>
<dbReference type="AlphaFoldDB" id="A0A5B7DVG4"/>
<dbReference type="Proteomes" id="UP000324222">
    <property type="component" value="Unassembled WGS sequence"/>
</dbReference>
<accession>A0A5B7DVG4</accession>
<dbReference type="EMBL" id="VSRR010001386">
    <property type="protein sequence ID" value="MPC24884.1"/>
    <property type="molecule type" value="Genomic_DNA"/>
</dbReference>